<dbReference type="PIRSF" id="PIRSF038971">
    <property type="entry name" value="PhnM"/>
    <property type="match status" value="1"/>
</dbReference>
<dbReference type="InterPro" id="IPR032466">
    <property type="entry name" value="Metal_Hydrolase"/>
</dbReference>
<reference evidence="2 3" key="1">
    <citation type="submission" date="2022-04" db="EMBL/GenBank/DDBJ databases">
        <authorList>
            <person name="Grouzdev D.S."/>
            <person name="Pantiukh K.S."/>
            <person name="Krutkina M.S."/>
        </authorList>
    </citation>
    <scope>NUCLEOTIDE SEQUENCE [LARGE SCALE GENOMIC DNA]</scope>
    <source>
        <strain evidence="2 3">6x-1</strain>
    </source>
</reference>
<proteinExistence type="predicted"/>
<dbReference type="NCBIfam" id="TIGR02318">
    <property type="entry name" value="phosphono_phnM"/>
    <property type="match status" value="1"/>
</dbReference>
<accession>A0ABT0DD82</accession>
<sequence length="384" mass="40009">MENSSIETVLTNARLVLADGEVLGTLVHAGGVIRAVEEGVSSLPAAIDCAGAFLAPGLIDLHTDALEGHFVPRPKVYWPDARAAALAHDAQVVASGVTTVFDAICAGGFDQAKASRRALYDVMLDAVEDGTREGLFRADHRIHLRCELTDHSLPELVEVALGRPTLGLASLMDHTPGTRQWRNVEHLKVYLTGIGKGGAEIDREVEDRIVRARGAVAGNHAQMVAVLTAAGLVLASHDDTTPDHVDEAVRAGCTISEFPTTLEAARAAKAAGLATVGGSPNVVRGGSHSGGVAIRDLAAEGLIDCLASDYVPASLLQGALALTRAPGLPLHEAFALVTARPAALARLGDRGTLATGLRADLIRFDVLGGTPVVREVTCAGRRVF</sequence>
<dbReference type="NCBIfam" id="NF011990">
    <property type="entry name" value="PRK15446.2-6"/>
    <property type="match status" value="1"/>
</dbReference>
<dbReference type="Proteomes" id="UP001203284">
    <property type="component" value="Unassembled WGS sequence"/>
</dbReference>
<protein>
    <submittedName>
        <fullName evidence="2">Alpha-D-ribose 1-methylphosphonate 5-triphosphate diphosphatase</fullName>
        <ecNumber evidence="2">3.6.1.63</ecNumber>
    </submittedName>
</protein>
<dbReference type="InterPro" id="IPR011059">
    <property type="entry name" value="Metal-dep_hydrolase_composite"/>
</dbReference>
<name>A0ABT0DD82_9HYPH</name>
<gene>
    <name evidence="2" type="ORF">MWN34_13390</name>
</gene>
<evidence type="ECO:0000313" key="3">
    <source>
        <dbReference type="Proteomes" id="UP001203284"/>
    </source>
</evidence>
<keyword evidence="3" id="KW-1185">Reference proteome</keyword>
<dbReference type="SUPFAM" id="SSF51338">
    <property type="entry name" value="Composite domain of metallo-dependent hydrolases"/>
    <property type="match status" value="1"/>
</dbReference>
<organism evidence="2 3">
    <name type="scientific">Ancylobacter crimeensis</name>
    <dbReference type="NCBI Taxonomy" id="2579147"/>
    <lineage>
        <taxon>Bacteria</taxon>
        <taxon>Pseudomonadati</taxon>
        <taxon>Pseudomonadota</taxon>
        <taxon>Alphaproteobacteria</taxon>
        <taxon>Hyphomicrobiales</taxon>
        <taxon>Xanthobacteraceae</taxon>
        <taxon>Ancylobacter</taxon>
    </lineage>
</organism>
<evidence type="ECO:0000313" key="2">
    <source>
        <dbReference type="EMBL" id="MCK0197902.1"/>
    </source>
</evidence>
<dbReference type="PANTHER" id="PTHR43135">
    <property type="entry name" value="ALPHA-D-RIBOSE 1-METHYLPHOSPHONATE 5-TRIPHOSPHATE DIPHOSPHATASE"/>
    <property type="match status" value="1"/>
</dbReference>
<dbReference type="PANTHER" id="PTHR43135:SF3">
    <property type="entry name" value="ALPHA-D-RIBOSE 1-METHYLPHOSPHONATE 5-TRIPHOSPHATE DIPHOSPHATASE"/>
    <property type="match status" value="1"/>
</dbReference>
<keyword evidence="2" id="KW-0378">Hydrolase</keyword>
<dbReference type="InterPro" id="IPR013108">
    <property type="entry name" value="Amidohydro_3"/>
</dbReference>
<dbReference type="SUPFAM" id="SSF51556">
    <property type="entry name" value="Metallo-dependent hydrolases"/>
    <property type="match status" value="1"/>
</dbReference>
<feature type="domain" description="Amidohydrolase 3" evidence="1">
    <location>
        <begin position="234"/>
        <end position="365"/>
    </location>
</feature>
<dbReference type="Gene3D" id="3.20.20.140">
    <property type="entry name" value="Metal-dependent hydrolases"/>
    <property type="match status" value="2"/>
</dbReference>
<dbReference type="RefSeq" id="WP_247029800.1">
    <property type="nucleotide sequence ID" value="NZ_JALKCH010000008.1"/>
</dbReference>
<dbReference type="InterPro" id="IPR051781">
    <property type="entry name" value="Metallo-dep_Hydrolase"/>
</dbReference>
<dbReference type="InterPro" id="IPR012696">
    <property type="entry name" value="PhnM"/>
</dbReference>
<evidence type="ECO:0000259" key="1">
    <source>
        <dbReference type="Pfam" id="PF07969"/>
    </source>
</evidence>
<dbReference type="GO" id="GO:0016787">
    <property type="term" value="F:hydrolase activity"/>
    <property type="evidence" value="ECO:0007669"/>
    <property type="project" value="UniProtKB-KW"/>
</dbReference>
<dbReference type="Pfam" id="PF07969">
    <property type="entry name" value="Amidohydro_3"/>
    <property type="match status" value="1"/>
</dbReference>
<dbReference type="NCBIfam" id="NF011984">
    <property type="entry name" value="PRK15446.1-5"/>
    <property type="match status" value="1"/>
</dbReference>
<comment type="caution">
    <text evidence="2">The sequence shown here is derived from an EMBL/GenBank/DDBJ whole genome shotgun (WGS) entry which is preliminary data.</text>
</comment>
<dbReference type="EC" id="3.6.1.63" evidence="2"/>
<dbReference type="Gene3D" id="2.30.40.10">
    <property type="entry name" value="Urease, subunit C, domain 1"/>
    <property type="match status" value="1"/>
</dbReference>
<dbReference type="EMBL" id="JALKCH010000008">
    <property type="protein sequence ID" value="MCK0197902.1"/>
    <property type="molecule type" value="Genomic_DNA"/>
</dbReference>